<organism evidence="11 13">
    <name type="scientific">[Ruminococcus] torques</name>
    <dbReference type="NCBI Taxonomy" id="33039"/>
    <lineage>
        <taxon>Bacteria</taxon>
        <taxon>Bacillati</taxon>
        <taxon>Bacillota</taxon>
        <taxon>Clostridia</taxon>
        <taxon>Lachnospirales</taxon>
        <taxon>Lachnospiraceae</taxon>
        <taxon>Mediterraneibacter</taxon>
    </lineage>
</organism>
<dbReference type="InterPro" id="IPR027417">
    <property type="entry name" value="P-loop_NTPase"/>
</dbReference>
<dbReference type="FunFam" id="3.40.50.300:FF:000127">
    <property type="entry name" value="Ribose import ATP-binding protein RbsA"/>
    <property type="match status" value="1"/>
</dbReference>
<keyword evidence="11" id="KW-0378">Hydrolase</keyword>
<dbReference type="EMBL" id="RCYR01000021">
    <property type="protein sequence ID" value="RYS78809.1"/>
    <property type="molecule type" value="Genomic_DNA"/>
</dbReference>
<dbReference type="SMART" id="SM00382">
    <property type="entry name" value="AAA"/>
    <property type="match status" value="2"/>
</dbReference>
<evidence type="ECO:0000256" key="5">
    <source>
        <dbReference type="ARBA" id="ARBA00022737"/>
    </source>
</evidence>
<dbReference type="PROSITE" id="PS50893">
    <property type="entry name" value="ABC_TRANSPORTER_2"/>
    <property type="match status" value="2"/>
</dbReference>
<keyword evidence="9" id="KW-0472">Membrane</keyword>
<dbReference type="PROSITE" id="PS00211">
    <property type="entry name" value="ABC_TRANSPORTER_1"/>
    <property type="match status" value="1"/>
</dbReference>
<keyword evidence="4" id="KW-0762">Sugar transport</keyword>
<keyword evidence="6" id="KW-0547">Nucleotide-binding</keyword>
<dbReference type="CDD" id="cd03215">
    <property type="entry name" value="ABC_Carb_Monos_II"/>
    <property type="match status" value="1"/>
</dbReference>
<proteinExistence type="predicted"/>
<dbReference type="RefSeq" id="WP_004846462.1">
    <property type="nucleotide sequence ID" value="NZ_AP028249.1"/>
</dbReference>
<dbReference type="InterPro" id="IPR003439">
    <property type="entry name" value="ABC_transporter-like_ATP-bd"/>
</dbReference>
<comment type="subcellular location">
    <subcellularLocation>
        <location evidence="1">Cell membrane</location>
        <topology evidence="1">Peripheral membrane protein</topology>
    </subcellularLocation>
</comment>
<dbReference type="Proteomes" id="UP000095787">
    <property type="component" value="Unassembled WGS sequence"/>
</dbReference>
<evidence type="ECO:0000256" key="9">
    <source>
        <dbReference type="ARBA" id="ARBA00023136"/>
    </source>
</evidence>
<evidence type="ECO:0000256" key="4">
    <source>
        <dbReference type="ARBA" id="ARBA00022597"/>
    </source>
</evidence>
<reference evidence="11 13" key="1">
    <citation type="submission" date="2015-09" db="EMBL/GenBank/DDBJ databases">
        <authorList>
            <consortium name="Pathogen Informatics"/>
        </authorList>
    </citation>
    <scope>NUCLEOTIDE SEQUENCE [LARGE SCALE GENOMIC DNA]</scope>
    <source>
        <strain evidence="11 13">2789STDY5834841</strain>
    </source>
</reference>
<protein>
    <submittedName>
        <fullName evidence="11">Galactose/methyl galactoside import ATP-binding protein MglA</fullName>
        <ecNumber evidence="11">3.6.3.17</ecNumber>
    </submittedName>
    <submittedName>
        <fullName evidence="12">Sugar ABC transporter ATP-binding protein</fullName>
    </submittedName>
</protein>
<evidence type="ECO:0000259" key="10">
    <source>
        <dbReference type="PROSITE" id="PS50893"/>
    </source>
</evidence>
<evidence type="ECO:0000313" key="12">
    <source>
        <dbReference type="EMBL" id="RYS78809.1"/>
    </source>
</evidence>
<evidence type="ECO:0000256" key="3">
    <source>
        <dbReference type="ARBA" id="ARBA00022475"/>
    </source>
</evidence>
<keyword evidence="3" id="KW-1003">Cell membrane</keyword>
<dbReference type="Proteomes" id="UP000292665">
    <property type="component" value="Unassembled WGS sequence"/>
</dbReference>
<reference evidence="12 14" key="2">
    <citation type="journal article" date="2019" name="Science, e1252229">
        <title>Invertible promoters mediate bacterial phase variation, antibiotic resistance, and host adaptation in the gut.</title>
        <authorList>
            <person name="Jiang X."/>
            <person name="Hall A.B."/>
            <person name="Arthur T.D."/>
            <person name="Plichta D.R."/>
            <person name="Covington C.T."/>
            <person name="Poyet M."/>
            <person name="Crothers J."/>
            <person name="Moses P.L."/>
            <person name="Tolonen A.C."/>
            <person name="Vlamakis H."/>
            <person name="Alm E.J."/>
            <person name="Xavier R.J."/>
        </authorList>
    </citation>
    <scope>NUCLEOTIDE SEQUENCE [LARGE SCALE GENOMIC DNA]</scope>
    <source>
        <strain evidence="14">aa_0143</strain>
        <strain evidence="12">Aa_0143</strain>
    </source>
</reference>
<feature type="domain" description="ABC transporter" evidence="10">
    <location>
        <begin position="250"/>
        <end position="494"/>
    </location>
</feature>
<dbReference type="GO" id="GO:0005886">
    <property type="term" value="C:plasma membrane"/>
    <property type="evidence" value="ECO:0007669"/>
    <property type="project" value="UniProtKB-SubCell"/>
</dbReference>
<keyword evidence="2" id="KW-0813">Transport</keyword>
<evidence type="ECO:0000256" key="7">
    <source>
        <dbReference type="ARBA" id="ARBA00022840"/>
    </source>
</evidence>
<evidence type="ECO:0000313" key="14">
    <source>
        <dbReference type="Proteomes" id="UP000292665"/>
    </source>
</evidence>
<dbReference type="CDD" id="cd03216">
    <property type="entry name" value="ABC_Carb_Monos_I"/>
    <property type="match status" value="1"/>
</dbReference>
<dbReference type="GO" id="GO:0016887">
    <property type="term" value="F:ATP hydrolysis activity"/>
    <property type="evidence" value="ECO:0007669"/>
    <property type="project" value="InterPro"/>
</dbReference>
<dbReference type="Gene3D" id="3.40.50.300">
    <property type="entry name" value="P-loop containing nucleotide triphosphate hydrolases"/>
    <property type="match status" value="2"/>
</dbReference>
<dbReference type="EC" id="3.6.3.17" evidence="11"/>
<dbReference type="InterPro" id="IPR050107">
    <property type="entry name" value="ABC_carbohydrate_import_ATPase"/>
</dbReference>
<dbReference type="PANTHER" id="PTHR43790">
    <property type="entry name" value="CARBOHYDRATE TRANSPORT ATP-BINDING PROTEIN MG119-RELATED"/>
    <property type="match status" value="1"/>
</dbReference>
<evidence type="ECO:0000313" key="13">
    <source>
        <dbReference type="Proteomes" id="UP000095787"/>
    </source>
</evidence>
<evidence type="ECO:0000256" key="1">
    <source>
        <dbReference type="ARBA" id="ARBA00004202"/>
    </source>
</evidence>
<evidence type="ECO:0000256" key="8">
    <source>
        <dbReference type="ARBA" id="ARBA00022967"/>
    </source>
</evidence>
<keyword evidence="5" id="KW-0677">Repeat</keyword>
<dbReference type="Pfam" id="PF00005">
    <property type="entry name" value="ABC_tran"/>
    <property type="match status" value="2"/>
</dbReference>
<keyword evidence="8" id="KW-1278">Translocase</keyword>
<gene>
    <name evidence="11" type="primary">mglA_1</name>
    <name evidence="12" type="ORF">EAI93_10215</name>
    <name evidence="11" type="ORF">ERS852456_00623</name>
</gene>
<evidence type="ECO:0000256" key="2">
    <source>
        <dbReference type="ARBA" id="ARBA00022448"/>
    </source>
</evidence>
<sequence length="499" mass="55677">MEKLLEMKEICKSFGTNNVLKNVQFDLFAGEVHALIGENGAGKSTLMKILMGMYKKDSGSLSVLGSDEAYTNPDQALKAGVAMIHQELNPIPDMSVAENIFLGKEKRKWIFTSKKEQEKESKRYLDMLGIDLEPSVLMRELSVSEMQMVEIAKALSYGARIIIMDEPTSAITEAEVEKLFQNIKMLKEQGTGIIYISHKMDELFEISDRITVLRDGQYVFSKKTKDLCPNDLIKAMVGREITEIYPESKSKIGEVILKVKHASRKGEFKKIDFELRKGEKLGIAGLMGAGRTELMMAVFGAAKLEEGEIEIGGVPVRIQSPKDAIRQKIALVTEDRKRYGLNLTASVEDNAVSVIESSLSKFGFYRRKLGRKAAEEMISRMNTKVTGMDQIVGSLSGGNMQKVVLSKWLLNDPDIIIFDEPTRGIDVGAKAEIYKIIEELACKGKGIIIISSEMPELIGLSQRIIVLHEGEQTGELRGKEMTQENIMTLASGYRKEEKE</sequence>
<dbReference type="AlphaFoldDB" id="A0A173Z650"/>
<dbReference type="InterPro" id="IPR017871">
    <property type="entry name" value="ABC_transporter-like_CS"/>
</dbReference>
<dbReference type="GO" id="GO:0005524">
    <property type="term" value="F:ATP binding"/>
    <property type="evidence" value="ECO:0007669"/>
    <property type="project" value="UniProtKB-KW"/>
</dbReference>
<evidence type="ECO:0000313" key="11">
    <source>
        <dbReference type="EMBL" id="CUN71357.1"/>
    </source>
</evidence>
<keyword evidence="7 11" id="KW-0067">ATP-binding</keyword>
<dbReference type="InterPro" id="IPR003593">
    <property type="entry name" value="AAA+_ATPase"/>
</dbReference>
<dbReference type="GeneID" id="97328473"/>
<dbReference type="SUPFAM" id="SSF52540">
    <property type="entry name" value="P-loop containing nucleoside triphosphate hydrolases"/>
    <property type="match status" value="2"/>
</dbReference>
<dbReference type="PANTHER" id="PTHR43790:SF3">
    <property type="entry name" value="D-ALLOSE IMPORT ATP-BINDING PROTEIN ALSA-RELATED"/>
    <property type="match status" value="1"/>
</dbReference>
<name>A0A173Z650_9FIRM</name>
<evidence type="ECO:0000256" key="6">
    <source>
        <dbReference type="ARBA" id="ARBA00022741"/>
    </source>
</evidence>
<feature type="domain" description="ABC transporter" evidence="10">
    <location>
        <begin position="5"/>
        <end position="240"/>
    </location>
</feature>
<accession>A0A173Z650</accession>
<dbReference type="EMBL" id="CYZO01000006">
    <property type="protein sequence ID" value="CUN71357.1"/>
    <property type="molecule type" value="Genomic_DNA"/>
</dbReference>